<keyword evidence="2" id="KW-0547">Nucleotide-binding</keyword>
<dbReference type="CDD" id="cd18791">
    <property type="entry name" value="SF2_C_RHA"/>
    <property type="match status" value="1"/>
</dbReference>
<dbReference type="SUPFAM" id="SSF52540">
    <property type="entry name" value="P-loop containing nucleoside triphosphate hydrolases"/>
    <property type="match status" value="1"/>
</dbReference>
<evidence type="ECO:0000313" key="11">
    <source>
        <dbReference type="Proteomes" id="UP000076722"/>
    </source>
</evidence>
<dbReference type="GO" id="GO:0005524">
    <property type="term" value="F:ATP binding"/>
    <property type="evidence" value="ECO:0007669"/>
    <property type="project" value="UniProtKB-KW"/>
</dbReference>
<evidence type="ECO:0000256" key="7">
    <source>
        <dbReference type="SAM" id="MobiDB-lite"/>
    </source>
</evidence>
<evidence type="ECO:0000256" key="3">
    <source>
        <dbReference type="ARBA" id="ARBA00022801"/>
    </source>
</evidence>
<dbReference type="PROSITE" id="PS51194">
    <property type="entry name" value="HELICASE_CTER"/>
    <property type="match status" value="1"/>
</dbReference>
<comment type="catalytic activity">
    <reaction evidence="6">
        <text>ATP + H2O = ADP + phosphate + H(+)</text>
        <dbReference type="Rhea" id="RHEA:13065"/>
        <dbReference type="ChEBI" id="CHEBI:15377"/>
        <dbReference type="ChEBI" id="CHEBI:15378"/>
        <dbReference type="ChEBI" id="CHEBI:30616"/>
        <dbReference type="ChEBI" id="CHEBI:43474"/>
        <dbReference type="ChEBI" id="CHEBI:456216"/>
        <dbReference type="EC" id="3.6.4.13"/>
    </reaction>
</comment>
<feature type="region of interest" description="Disordered" evidence="7">
    <location>
        <begin position="1"/>
        <end position="35"/>
    </location>
</feature>
<dbReference type="SMART" id="SM00487">
    <property type="entry name" value="DEXDc"/>
    <property type="match status" value="1"/>
</dbReference>
<dbReference type="InterPro" id="IPR011545">
    <property type="entry name" value="DEAD/DEAH_box_helicase_dom"/>
</dbReference>
<accession>A0A164UU82</accession>
<dbReference type="EC" id="3.6.4.13" evidence="1"/>
<dbReference type="FunFam" id="3.40.50.300:FF:000500">
    <property type="entry name" value="ATP-dependent RNA helicase DHX29"/>
    <property type="match status" value="1"/>
</dbReference>
<dbReference type="STRING" id="1314777.A0A164UU82"/>
<evidence type="ECO:0000256" key="1">
    <source>
        <dbReference type="ARBA" id="ARBA00012552"/>
    </source>
</evidence>
<evidence type="ECO:0000259" key="9">
    <source>
        <dbReference type="PROSITE" id="PS51194"/>
    </source>
</evidence>
<dbReference type="InterPro" id="IPR011709">
    <property type="entry name" value="DEAD-box_helicase_OB_fold"/>
</dbReference>
<dbReference type="SMART" id="SM00847">
    <property type="entry name" value="HA2"/>
    <property type="match status" value="1"/>
</dbReference>
<evidence type="ECO:0000259" key="8">
    <source>
        <dbReference type="PROSITE" id="PS51192"/>
    </source>
</evidence>
<dbReference type="Proteomes" id="UP000076722">
    <property type="component" value="Unassembled WGS sequence"/>
</dbReference>
<sequence length="1330" mass="148628">MPKGRGIVKSGLAGNSKKAKAPAEDPSTSENIVKPLFPPGSKFPLSLLNERCQKNGWERPLVETREKNGEHSFSVILRRQNKKTSEQDSVRLEPHPPYFRPSALEARHWGATYALYRICNNLSLQHVLPAGPRQYWNELADEHKKAPGHLKWMYDPDPFSARKEVSRRQEAAAKRQEDSEASHEGRSPIVSREFEKAPEVKMSLALRELVEQVIRKHLPDMSRDSESYEPFQSQEICKQLELLGFSDRHVASVVPLLQRPSFLAGLNPLEASIEYLLLKIPECDLPSRFLGSEKSSEPFIMSTHSGNDALRSRWIHKVAMEAGWPEHVVKACSEGLNELDLSSLILALDHLSIGQPENHSIPTASLDETELEIRDAARTDELSAVQSVYSSAYITKGTTYRTICVPIEEVGLTLHIVLAQNHPYPLKESVVPMYLSSKTIPAYLRIHLLTQTLFKYDDLHQPGVGVMFSAIDYIIQEWQDAKSSPPDLHEIMARFTTKPRPSANPQVSVPVDVSEPLSQHIAIRRKTKDTRSNEQITQDFKKMTSSSAYQTMFKIRSTLPAFTVKEDFLRVVDSNRVVVVVGETGSGKTTQLPQFILDACIEAGRGRETSIIVTQPRRVAAMAVANRVAAERAGDESVGYTTRGESRVTAKTKILFCTIGVALRRLSDGLADVSHIVIDEVHERSLDSDFLLLELKAILERNARIKVILMSATINHDKFVAYFGHCPVLAIPGRIHPVTDIYLEEFIQKSHYRPSLTGNLTKWPQERLDDFKLQYEQMGLDSQAISSLEKLVRSSALDYQLIASIVADILTRSSQSGILVFLSGTQEIQKCMDVLHTAGIGTRAKILPLHAGLSSEEQSRIFSQYPMAKIVVATNVAETSITIDDIEYVIDSGKAKEIQQDSETELSRLAEDWVSRAAARQRRGRAGRTGPGVCYKLYTRAQENDMSPFPVPEIQRVPLESMLLTMKAIAPMTDPRKSIAGAIDPPDVGSVDRSWATLQIVGCIDESGDLTALGEQVSHLPLDIRLAKMLILGAVFHCLDPMLTIAAALSSKPLFISSTDKREETSLSRAKFSIGNSDVLTVCAAFNEALHQERISHASMQDFCRQNSISLTTVREIQWLRNDFKNTLRSMGFTVPSPDLARSDLQRDTSQQSLVKSIVLGGLWPRVARIHLPSDAIKFDRVQAGAVQRENEAREFRLYDVVNDTRVFIHPSSGLFGNSVWKSKYVAFFTKRLTSKIFIQDVTEVPTYALLLFGGQLTVNHVGGGLTVKAADREIRLRAWPRIGVLVNHLRRLLDERLRESIQNNEVFHQGTEDPVIEVIRTLLVTDGSA</sequence>
<dbReference type="GO" id="GO:0003723">
    <property type="term" value="F:RNA binding"/>
    <property type="evidence" value="ECO:0007669"/>
    <property type="project" value="TreeGrafter"/>
</dbReference>
<evidence type="ECO:0000256" key="4">
    <source>
        <dbReference type="ARBA" id="ARBA00022806"/>
    </source>
</evidence>
<dbReference type="InterPro" id="IPR001650">
    <property type="entry name" value="Helicase_C-like"/>
</dbReference>
<dbReference type="Pfam" id="PF21010">
    <property type="entry name" value="HA2_C"/>
    <property type="match status" value="1"/>
</dbReference>
<evidence type="ECO:0000256" key="6">
    <source>
        <dbReference type="ARBA" id="ARBA00047984"/>
    </source>
</evidence>
<dbReference type="InterPro" id="IPR007502">
    <property type="entry name" value="Helicase-assoc_dom"/>
</dbReference>
<dbReference type="InterPro" id="IPR056328">
    <property type="entry name" value="DSRM_DHX29"/>
</dbReference>
<dbReference type="PROSITE" id="PS00690">
    <property type="entry name" value="DEAH_ATP_HELICASE"/>
    <property type="match status" value="1"/>
</dbReference>
<dbReference type="GO" id="GO:0003724">
    <property type="term" value="F:RNA helicase activity"/>
    <property type="evidence" value="ECO:0007669"/>
    <property type="project" value="UniProtKB-EC"/>
</dbReference>
<evidence type="ECO:0000313" key="10">
    <source>
        <dbReference type="EMBL" id="KZS93542.1"/>
    </source>
</evidence>
<gene>
    <name evidence="10" type="ORF">SISNIDRAFT_454744</name>
</gene>
<dbReference type="InterPro" id="IPR014001">
    <property type="entry name" value="Helicase_ATP-bd"/>
</dbReference>
<evidence type="ECO:0000256" key="5">
    <source>
        <dbReference type="ARBA" id="ARBA00022840"/>
    </source>
</evidence>
<dbReference type="PROSITE" id="PS51192">
    <property type="entry name" value="HELICASE_ATP_BIND_1"/>
    <property type="match status" value="1"/>
</dbReference>
<dbReference type="CDD" id="cd17917">
    <property type="entry name" value="DEXHc_RHA-like"/>
    <property type="match status" value="1"/>
</dbReference>
<name>A0A164UU82_9AGAM</name>
<dbReference type="SMART" id="SM00490">
    <property type="entry name" value="HELICc"/>
    <property type="match status" value="1"/>
</dbReference>
<organism evidence="10 11">
    <name type="scientific">Sistotremastrum niveocremeum HHB9708</name>
    <dbReference type="NCBI Taxonomy" id="1314777"/>
    <lineage>
        <taxon>Eukaryota</taxon>
        <taxon>Fungi</taxon>
        <taxon>Dikarya</taxon>
        <taxon>Basidiomycota</taxon>
        <taxon>Agaricomycotina</taxon>
        <taxon>Agaricomycetes</taxon>
        <taxon>Sistotremastrales</taxon>
        <taxon>Sistotremastraceae</taxon>
        <taxon>Sertulicium</taxon>
        <taxon>Sertulicium niveocremeum</taxon>
    </lineage>
</organism>
<dbReference type="PANTHER" id="PTHR18934:SF267">
    <property type="entry name" value="ATP-DEPENDENT RNA HELICASE YLR419W-RELATED"/>
    <property type="match status" value="1"/>
</dbReference>
<dbReference type="Pfam" id="PF00270">
    <property type="entry name" value="DEAD"/>
    <property type="match status" value="1"/>
</dbReference>
<dbReference type="Pfam" id="PF00271">
    <property type="entry name" value="Helicase_C"/>
    <property type="match status" value="1"/>
</dbReference>
<dbReference type="Gene3D" id="1.20.120.1080">
    <property type="match status" value="1"/>
</dbReference>
<dbReference type="PANTHER" id="PTHR18934">
    <property type="entry name" value="ATP-DEPENDENT RNA HELICASE"/>
    <property type="match status" value="1"/>
</dbReference>
<dbReference type="InterPro" id="IPR027417">
    <property type="entry name" value="P-loop_NTPase"/>
</dbReference>
<feature type="domain" description="Helicase ATP-binding" evidence="8">
    <location>
        <begin position="569"/>
        <end position="732"/>
    </location>
</feature>
<feature type="region of interest" description="Disordered" evidence="7">
    <location>
        <begin position="161"/>
        <end position="192"/>
    </location>
</feature>
<dbReference type="InterPro" id="IPR002464">
    <property type="entry name" value="DNA/RNA_helicase_DEAH_CS"/>
</dbReference>
<keyword evidence="11" id="KW-1185">Reference proteome</keyword>
<proteinExistence type="predicted"/>
<dbReference type="OrthoDB" id="5600252at2759"/>
<dbReference type="GO" id="GO:1990904">
    <property type="term" value="C:ribonucleoprotein complex"/>
    <property type="evidence" value="ECO:0007669"/>
    <property type="project" value="UniProtKB-ARBA"/>
</dbReference>
<dbReference type="InterPro" id="IPR048333">
    <property type="entry name" value="HA2_WH"/>
</dbReference>
<evidence type="ECO:0000256" key="2">
    <source>
        <dbReference type="ARBA" id="ARBA00022741"/>
    </source>
</evidence>
<dbReference type="EMBL" id="KV419407">
    <property type="protein sequence ID" value="KZS93542.1"/>
    <property type="molecule type" value="Genomic_DNA"/>
</dbReference>
<keyword evidence="3 10" id="KW-0378">Hydrolase</keyword>
<dbReference type="Gene3D" id="3.40.50.300">
    <property type="entry name" value="P-loop containing nucleotide triphosphate hydrolases"/>
    <property type="match status" value="2"/>
</dbReference>
<dbReference type="Pfam" id="PF24385">
    <property type="entry name" value="DSRM_DHX29"/>
    <property type="match status" value="1"/>
</dbReference>
<dbReference type="Pfam" id="PF07717">
    <property type="entry name" value="OB_NTP_bind"/>
    <property type="match status" value="1"/>
</dbReference>
<keyword evidence="5" id="KW-0067">ATP-binding</keyword>
<feature type="domain" description="Helicase C-terminal" evidence="9">
    <location>
        <begin position="797"/>
        <end position="970"/>
    </location>
</feature>
<dbReference type="GO" id="GO:0016787">
    <property type="term" value="F:hydrolase activity"/>
    <property type="evidence" value="ECO:0007669"/>
    <property type="project" value="UniProtKB-KW"/>
</dbReference>
<dbReference type="Pfam" id="PF26026">
    <property type="entry name" value="RNA_hel_CTD"/>
    <property type="match status" value="1"/>
</dbReference>
<dbReference type="InterPro" id="IPR059023">
    <property type="entry name" value="RNA_hel_CTD"/>
</dbReference>
<keyword evidence="4" id="KW-0347">Helicase</keyword>
<dbReference type="Pfam" id="PF04408">
    <property type="entry name" value="WHD_HA2"/>
    <property type="match status" value="1"/>
</dbReference>
<reference evidence="10 11" key="1">
    <citation type="journal article" date="2016" name="Mol. Biol. Evol.">
        <title>Comparative Genomics of Early-Diverging Mushroom-Forming Fungi Provides Insights into the Origins of Lignocellulose Decay Capabilities.</title>
        <authorList>
            <person name="Nagy L.G."/>
            <person name="Riley R."/>
            <person name="Tritt A."/>
            <person name="Adam C."/>
            <person name="Daum C."/>
            <person name="Floudas D."/>
            <person name="Sun H."/>
            <person name="Yadav J.S."/>
            <person name="Pangilinan J."/>
            <person name="Larsson K.H."/>
            <person name="Matsuura K."/>
            <person name="Barry K."/>
            <person name="Labutti K."/>
            <person name="Kuo R."/>
            <person name="Ohm R.A."/>
            <person name="Bhattacharya S.S."/>
            <person name="Shirouzu T."/>
            <person name="Yoshinaga Y."/>
            <person name="Martin F.M."/>
            <person name="Grigoriev I.V."/>
            <person name="Hibbett D.S."/>
        </authorList>
    </citation>
    <scope>NUCLEOTIDE SEQUENCE [LARGE SCALE GENOMIC DNA]</scope>
    <source>
        <strain evidence="10 11">HHB9708</strain>
    </source>
</reference>
<protein>
    <recommendedName>
        <fullName evidence="1">RNA helicase</fullName>
        <ecNumber evidence="1">3.6.4.13</ecNumber>
    </recommendedName>
</protein>